<gene>
    <name evidence="8" type="ORF">FDQ92_11725</name>
</gene>
<dbReference type="Pfam" id="PF04055">
    <property type="entry name" value="Radical_SAM"/>
    <property type="match status" value="1"/>
</dbReference>
<organism evidence="8 9">
    <name type="scientific">Desulfoglaeba alkanexedens ALDC</name>
    <dbReference type="NCBI Taxonomy" id="980445"/>
    <lineage>
        <taxon>Bacteria</taxon>
        <taxon>Pseudomonadati</taxon>
        <taxon>Thermodesulfobacteriota</taxon>
        <taxon>Syntrophobacteria</taxon>
        <taxon>Syntrophobacterales</taxon>
        <taxon>Syntrophobacteraceae</taxon>
        <taxon>Desulfoglaeba</taxon>
    </lineage>
</organism>
<feature type="domain" description="Radical SAM core" evidence="7">
    <location>
        <begin position="30"/>
        <end position="258"/>
    </location>
</feature>
<evidence type="ECO:0000256" key="5">
    <source>
        <dbReference type="ARBA" id="ARBA00023004"/>
    </source>
</evidence>
<dbReference type="GO" id="GO:0046872">
    <property type="term" value="F:metal ion binding"/>
    <property type="evidence" value="ECO:0007669"/>
    <property type="project" value="UniProtKB-KW"/>
</dbReference>
<keyword evidence="6" id="KW-0411">Iron-sulfur</keyword>
<dbReference type="Pfam" id="PF13186">
    <property type="entry name" value="SPASM"/>
    <property type="match status" value="1"/>
</dbReference>
<dbReference type="PANTHER" id="PTHR11228:SF35">
    <property type="entry name" value="MOLYBDENUM COFACTOR BIOSYNTHESIS PROTEIN A-RELATED"/>
    <property type="match status" value="1"/>
</dbReference>
<dbReference type="InterPro" id="IPR050377">
    <property type="entry name" value="Radical_SAM_PqqE_MftC-like"/>
</dbReference>
<evidence type="ECO:0000256" key="4">
    <source>
        <dbReference type="ARBA" id="ARBA00022723"/>
    </source>
</evidence>
<dbReference type="Proteomes" id="UP000298602">
    <property type="component" value="Chromosome"/>
</dbReference>
<dbReference type="SUPFAM" id="SSF102114">
    <property type="entry name" value="Radical SAM enzymes"/>
    <property type="match status" value="1"/>
</dbReference>
<reference evidence="8 9" key="2">
    <citation type="submission" date="2019-05" db="EMBL/GenBank/DDBJ databases">
        <authorList>
            <person name="Suflita J.M."/>
            <person name="Marks C.R."/>
        </authorList>
    </citation>
    <scope>NUCLEOTIDE SEQUENCE [LARGE SCALE GENOMIC DNA]</scope>
    <source>
        <strain evidence="8 9">ALDC</strain>
    </source>
</reference>
<evidence type="ECO:0000256" key="3">
    <source>
        <dbReference type="ARBA" id="ARBA00022691"/>
    </source>
</evidence>
<evidence type="ECO:0000313" key="8">
    <source>
        <dbReference type="EMBL" id="QCQ22782.1"/>
    </source>
</evidence>
<dbReference type="EMBL" id="CP040098">
    <property type="protein sequence ID" value="QCQ22782.1"/>
    <property type="molecule type" value="Genomic_DNA"/>
</dbReference>
<keyword evidence="5" id="KW-0408">Iron</keyword>
<dbReference type="Gene3D" id="3.20.20.70">
    <property type="entry name" value="Aldolase class I"/>
    <property type="match status" value="1"/>
</dbReference>
<dbReference type="KEGG" id="dax:FDQ92_11725"/>
<dbReference type="AlphaFoldDB" id="A0A4P8L837"/>
<evidence type="ECO:0000256" key="1">
    <source>
        <dbReference type="ARBA" id="ARBA00001966"/>
    </source>
</evidence>
<dbReference type="InterPro" id="IPR058240">
    <property type="entry name" value="rSAM_sf"/>
</dbReference>
<dbReference type="CDD" id="cd21109">
    <property type="entry name" value="SPASM"/>
    <property type="match status" value="1"/>
</dbReference>
<keyword evidence="3" id="KW-0949">S-adenosyl-L-methionine</keyword>
<accession>A0A4P8L837</accession>
<dbReference type="PROSITE" id="PS51918">
    <property type="entry name" value="RADICAL_SAM"/>
    <property type="match status" value="1"/>
</dbReference>
<evidence type="ECO:0000256" key="2">
    <source>
        <dbReference type="ARBA" id="ARBA00022485"/>
    </source>
</evidence>
<protein>
    <submittedName>
        <fullName evidence="8">Radical SAM protein</fullName>
    </submittedName>
</protein>
<dbReference type="SFLD" id="SFLDG01067">
    <property type="entry name" value="SPASM/twitch_domain_containing"/>
    <property type="match status" value="1"/>
</dbReference>
<dbReference type="SFLD" id="SFLDG01387">
    <property type="entry name" value="BtrN-like_SPASM_domain_contain"/>
    <property type="match status" value="1"/>
</dbReference>
<comment type="cofactor">
    <cofactor evidence="1">
        <name>[4Fe-4S] cluster</name>
        <dbReference type="ChEBI" id="CHEBI:49883"/>
    </cofactor>
</comment>
<keyword evidence="9" id="KW-1185">Reference proteome</keyword>
<dbReference type="GO" id="GO:0003824">
    <property type="term" value="F:catalytic activity"/>
    <property type="evidence" value="ECO:0007669"/>
    <property type="project" value="InterPro"/>
</dbReference>
<dbReference type="SFLD" id="SFLDS00029">
    <property type="entry name" value="Radical_SAM"/>
    <property type="match status" value="1"/>
</dbReference>
<dbReference type="PANTHER" id="PTHR11228">
    <property type="entry name" value="RADICAL SAM DOMAIN PROTEIN"/>
    <property type="match status" value="1"/>
</dbReference>
<dbReference type="RefSeq" id="WP_137425065.1">
    <property type="nucleotide sequence ID" value="NZ_CP040098.1"/>
</dbReference>
<keyword evidence="4" id="KW-0479">Metal-binding</keyword>
<proteinExistence type="predicted"/>
<dbReference type="OrthoDB" id="5414041at2"/>
<reference evidence="8 9" key="1">
    <citation type="submission" date="2019-05" db="EMBL/GenBank/DDBJ databases">
        <title>The Complete Genome Sequence of the n-alkane-degrading Desulfoglaeba alkanexedens ALDC reveals multiple alkylsuccinate synthase gene clusters.</title>
        <authorList>
            <person name="Callaghan A.V."/>
            <person name="Davidova I.A."/>
            <person name="Duncan K.E."/>
            <person name="Morris B."/>
            <person name="McInerney M.J."/>
        </authorList>
    </citation>
    <scope>NUCLEOTIDE SEQUENCE [LARGE SCALE GENOMIC DNA]</scope>
    <source>
        <strain evidence="8 9">ALDC</strain>
    </source>
</reference>
<keyword evidence="2" id="KW-0004">4Fe-4S</keyword>
<sequence>MPVRYFLPQDCKNGVERFIGRRLQGMRPVPDFPKNIQIQTQSGCNARCRFCPNESTIGKLSMGRMDEDMFFRIIDEAVKYPVKRISPYLMNEPLADPRLPDLIRYITDRKKPMTRTKINTNASYLNEEMGERLIESGLDGLHVSFHGIRRETYESSMGNLRWEKNLANVNRFIELKGRRKAKTPRLKITMVHTKAIDRELDEIREYWNSRGITVNIHAFENRSHHAVQQRGLNALPMRALSGDCDRLMQQAYILWNGDCVLCCVDWERTTILGNVAVEGLYGVWHNEKYLQFRRNYLAGNVKGTLCDGCMVQDEVDFSYKPKRSLMQRLLGKSA</sequence>
<evidence type="ECO:0000313" key="9">
    <source>
        <dbReference type="Proteomes" id="UP000298602"/>
    </source>
</evidence>
<dbReference type="InterPro" id="IPR034391">
    <property type="entry name" value="AdoMet-like_SPASM_containing"/>
</dbReference>
<dbReference type="InterPro" id="IPR023885">
    <property type="entry name" value="4Fe4S-binding_SPASM_dom"/>
</dbReference>
<evidence type="ECO:0000256" key="6">
    <source>
        <dbReference type="ARBA" id="ARBA00023014"/>
    </source>
</evidence>
<dbReference type="InterPro" id="IPR013785">
    <property type="entry name" value="Aldolase_TIM"/>
</dbReference>
<name>A0A4P8L837_9BACT</name>
<dbReference type="GO" id="GO:0051536">
    <property type="term" value="F:iron-sulfur cluster binding"/>
    <property type="evidence" value="ECO:0007669"/>
    <property type="project" value="UniProtKB-KW"/>
</dbReference>
<dbReference type="InterPro" id="IPR007197">
    <property type="entry name" value="rSAM"/>
</dbReference>
<evidence type="ECO:0000259" key="7">
    <source>
        <dbReference type="PROSITE" id="PS51918"/>
    </source>
</evidence>
<dbReference type="CDD" id="cd01335">
    <property type="entry name" value="Radical_SAM"/>
    <property type="match status" value="1"/>
</dbReference>